<comment type="cofactor">
    <cofactor evidence="5">
        <name>Mg(2+)</name>
        <dbReference type="ChEBI" id="CHEBI:18420"/>
    </cofactor>
</comment>
<comment type="caution">
    <text evidence="7">The sequence shown here is derived from an EMBL/GenBank/DDBJ whole genome shotgun (WGS) entry which is preliminary data.</text>
</comment>
<keyword evidence="5" id="KW-0460">Magnesium</keyword>
<comment type="function">
    <text evidence="5">Toxic component of a toxin-antitoxin (TA) system. An RNase.</text>
</comment>
<evidence type="ECO:0000256" key="1">
    <source>
        <dbReference type="ARBA" id="ARBA00022649"/>
    </source>
</evidence>
<comment type="similarity">
    <text evidence="5">Belongs to the PINc/VapC protein family.</text>
</comment>
<dbReference type="InterPro" id="IPR022907">
    <property type="entry name" value="VapC_family"/>
</dbReference>
<evidence type="ECO:0000313" key="7">
    <source>
        <dbReference type="EMBL" id="NOJ49798.1"/>
    </source>
</evidence>
<dbReference type="SUPFAM" id="SSF88723">
    <property type="entry name" value="PIN domain-like"/>
    <property type="match status" value="1"/>
</dbReference>
<dbReference type="EMBL" id="JAAVLW010000008">
    <property type="protein sequence ID" value="NOJ49798.1"/>
    <property type="molecule type" value="Genomic_DNA"/>
</dbReference>
<dbReference type="GO" id="GO:0000287">
    <property type="term" value="F:magnesium ion binding"/>
    <property type="evidence" value="ECO:0007669"/>
    <property type="project" value="UniProtKB-UniRule"/>
</dbReference>
<accession>A0A7Y4M4H5</accession>
<keyword evidence="2 5" id="KW-0540">Nuclease</keyword>
<dbReference type="AlphaFoldDB" id="A0A7Y4M4H5"/>
<reference evidence="7 8" key="1">
    <citation type="submission" date="2020-03" db="EMBL/GenBank/DDBJ databases">
        <title>Bradyrhizobium diversity isolated from nodules of Muelleranthus trifoliolatus.</title>
        <authorList>
            <person name="Klepa M."/>
            <person name="Helene L."/>
            <person name="Hungria M."/>
        </authorList>
    </citation>
    <scope>NUCLEOTIDE SEQUENCE [LARGE SCALE GENOMIC DNA]</scope>
    <source>
        <strain evidence="7 8">WSM 1744</strain>
    </source>
</reference>
<sequence length="131" mass="14558">MKAFFDTNILVYAATSDAKKRQAADCLRRRGIASVQVFNEFVHVARRKLHHDWPQIEFALELFRDSLDDVVPVTMNTHAAAVLLAREHGLSFFDALIVAAAVEAGCDTLYSEDLQHGRAFGDVAIVNPFLA</sequence>
<keyword evidence="3 5" id="KW-0479">Metal-binding</keyword>
<dbReference type="PANTHER" id="PTHR38826:SF5">
    <property type="entry name" value="RIBONUCLEASE VAPC13"/>
    <property type="match status" value="1"/>
</dbReference>
<feature type="binding site" evidence="5">
    <location>
        <position position="6"/>
    </location>
    <ligand>
        <name>Mg(2+)</name>
        <dbReference type="ChEBI" id="CHEBI:18420"/>
    </ligand>
</feature>
<evidence type="ECO:0000256" key="2">
    <source>
        <dbReference type="ARBA" id="ARBA00022722"/>
    </source>
</evidence>
<name>A0A7Y4M4H5_9BRAD</name>
<dbReference type="InterPro" id="IPR002716">
    <property type="entry name" value="PIN_dom"/>
</dbReference>
<dbReference type="HAMAP" id="MF_00265">
    <property type="entry name" value="VapC_Nob1"/>
    <property type="match status" value="1"/>
</dbReference>
<organism evidence="7 8">
    <name type="scientific">Bradyrhizobium archetypum</name>
    <dbReference type="NCBI Taxonomy" id="2721160"/>
    <lineage>
        <taxon>Bacteria</taxon>
        <taxon>Pseudomonadati</taxon>
        <taxon>Pseudomonadota</taxon>
        <taxon>Alphaproteobacteria</taxon>
        <taxon>Hyphomicrobiales</taxon>
        <taxon>Nitrobacteraceae</taxon>
        <taxon>Bradyrhizobium</taxon>
    </lineage>
</organism>
<dbReference type="GO" id="GO:0090729">
    <property type="term" value="F:toxin activity"/>
    <property type="evidence" value="ECO:0007669"/>
    <property type="project" value="UniProtKB-KW"/>
</dbReference>
<protein>
    <recommendedName>
        <fullName evidence="5">Ribonuclease VapC</fullName>
        <shortName evidence="5">RNase VapC</shortName>
        <ecNumber evidence="5">3.1.-.-</ecNumber>
    </recommendedName>
    <alternativeName>
        <fullName evidence="5">Toxin VapC</fullName>
    </alternativeName>
</protein>
<keyword evidence="5" id="KW-0800">Toxin</keyword>
<dbReference type="Gene3D" id="3.40.50.1010">
    <property type="entry name" value="5'-nuclease"/>
    <property type="match status" value="1"/>
</dbReference>
<dbReference type="CDD" id="cd18692">
    <property type="entry name" value="PIN_VapC-like"/>
    <property type="match status" value="1"/>
</dbReference>
<dbReference type="InterPro" id="IPR029060">
    <property type="entry name" value="PIN-like_dom_sf"/>
</dbReference>
<dbReference type="EC" id="3.1.-.-" evidence="5"/>
<evidence type="ECO:0000313" key="8">
    <source>
        <dbReference type="Proteomes" id="UP000528734"/>
    </source>
</evidence>
<dbReference type="GO" id="GO:0016787">
    <property type="term" value="F:hydrolase activity"/>
    <property type="evidence" value="ECO:0007669"/>
    <property type="project" value="UniProtKB-KW"/>
</dbReference>
<gene>
    <name evidence="5" type="primary">vapC</name>
    <name evidence="7" type="ORF">HCN50_26725</name>
</gene>
<keyword evidence="4 5" id="KW-0378">Hydrolase</keyword>
<dbReference type="PANTHER" id="PTHR38826">
    <property type="entry name" value="RIBONUCLEASE VAPC13"/>
    <property type="match status" value="1"/>
</dbReference>
<evidence type="ECO:0000259" key="6">
    <source>
        <dbReference type="Pfam" id="PF01850"/>
    </source>
</evidence>
<dbReference type="GO" id="GO:0004540">
    <property type="term" value="F:RNA nuclease activity"/>
    <property type="evidence" value="ECO:0007669"/>
    <property type="project" value="InterPro"/>
</dbReference>
<feature type="binding site" evidence="5">
    <location>
        <position position="94"/>
    </location>
    <ligand>
        <name>Mg(2+)</name>
        <dbReference type="ChEBI" id="CHEBI:18420"/>
    </ligand>
</feature>
<feature type="domain" description="PIN" evidence="6">
    <location>
        <begin position="4"/>
        <end position="115"/>
    </location>
</feature>
<keyword evidence="1 5" id="KW-1277">Toxin-antitoxin system</keyword>
<dbReference type="Proteomes" id="UP000528734">
    <property type="component" value="Unassembled WGS sequence"/>
</dbReference>
<dbReference type="Pfam" id="PF01850">
    <property type="entry name" value="PIN"/>
    <property type="match status" value="1"/>
</dbReference>
<dbReference type="InterPro" id="IPR052106">
    <property type="entry name" value="PINc/VapC_TA"/>
</dbReference>
<evidence type="ECO:0000256" key="4">
    <source>
        <dbReference type="ARBA" id="ARBA00022801"/>
    </source>
</evidence>
<keyword evidence="8" id="KW-1185">Reference proteome</keyword>
<evidence type="ECO:0000256" key="5">
    <source>
        <dbReference type="HAMAP-Rule" id="MF_00265"/>
    </source>
</evidence>
<proteinExistence type="inferred from homology"/>
<evidence type="ECO:0000256" key="3">
    <source>
        <dbReference type="ARBA" id="ARBA00022723"/>
    </source>
</evidence>
<dbReference type="RefSeq" id="WP_171712854.1">
    <property type="nucleotide sequence ID" value="NZ_JAAVLW010000008.1"/>
</dbReference>